<protein>
    <submittedName>
        <fullName evidence="3">Uncharacterized protein</fullName>
    </submittedName>
</protein>
<evidence type="ECO:0000313" key="2">
    <source>
        <dbReference type="Proteomes" id="UP000050795"/>
    </source>
</evidence>
<evidence type="ECO:0000256" key="1">
    <source>
        <dbReference type="SAM" id="MobiDB-lite"/>
    </source>
</evidence>
<keyword evidence="2" id="KW-1185">Reference proteome</keyword>
<dbReference type="Proteomes" id="UP000050795">
    <property type="component" value="Unassembled WGS sequence"/>
</dbReference>
<proteinExistence type="predicted"/>
<feature type="region of interest" description="Disordered" evidence="1">
    <location>
        <begin position="53"/>
        <end position="78"/>
    </location>
</feature>
<feature type="compositionally biased region" description="Polar residues" evidence="1">
    <location>
        <begin position="54"/>
        <end position="67"/>
    </location>
</feature>
<reference evidence="3" key="2">
    <citation type="submission" date="2023-11" db="UniProtKB">
        <authorList>
            <consortium name="WormBaseParasite"/>
        </authorList>
    </citation>
    <scope>IDENTIFICATION</scope>
</reference>
<dbReference type="AlphaFoldDB" id="A0AA85J6Z9"/>
<sequence length="78" mass="8891">MSSLEKITQYAKRIQLGFSTQPIAEMNDLSSNAISELQCKKLIGSEIRHERFQKSANRRNAQNSRVTNELKTKGDLTH</sequence>
<reference evidence="2" key="1">
    <citation type="submission" date="2022-06" db="EMBL/GenBank/DDBJ databases">
        <authorList>
            <person name="Berger JAMES D."/>
            <person name="Berger JAMES D."/>
        </authorList>
    </citation>
    <scope>NUCLEOTIDE SEQUENCE [LARGE SCALE GENOMIC DNA]</scope>
</reference>
<organism evidence="2 3">
    <name type="scientific">Trichobilharzia regenti</name>
    <name type="common">Nasal bird schistosome</name>
    <dbReference type="NCBI Taxonomy" id="157069"/>
    <lineage>
        <taxon>Eukaryota</taxon>
        <taxon>Metazoa</taxon>
        <taxon>Spiralia</taxon>
        <taxon>Lophotrochozoa</taxon>
        <taxon>Platyhelminthes</taxon>
        <taxon>Trematoda</taxon>
        <taxon>Digenea</taxon>
        <taxon>Strigeidida</taxon>
        <taxon>Schistosomatoidea</taxon>
        <taxon>Schistosomatidae</taxon>
        <taxon>Trichobilharzia</taxon>
    </lineage>
</organism>
<accession>A0AA85J6Z9</accession>
<evidence type="ECO:0000313" key="3">
    <source>
        <dbReference type="WBParaSite" id="TREG1_17140.1"/>
    </source>
</evidence>
<name>A0AA85J6Z9_TRIRE</name>
<dbReference type="WBParaSite" id="TREG1_17140.1">
    <property type="protein sequence ID" value="TREG1_17140.1"/>
    <property type="gene ID" value="TREG1_17140"/>
</dbReference>
<feature type="compositionally biased region" description="Basic and acidic residues" evidence="1">
    <location>
        <begin position="68"/>
        <end position="78"/>
    </location>
</feature>